<sequence>MDLLCGGARTDEAEGPLALLLGLLSASCQTQPTLFHWKCLFSWQFLCPDFWGAHAQGRSGFVLVAPTPSVGFLFLTDKERAVDSSHATHSNLAPGCYGIALMAELFGAVRAPWGRGMVLEKPCLVGRHYTEARRKGRRDAVKEPILYFFFNH</sequence>
<dbReference type="EMBL" id="KP136319">
    <property type="protein sequence ID" value="AJF97208.1"/>
    <property type="molecule type" value="Genomic_DNA"/>
</dbReference>
<proteinExistence type="predicted"/>
<evidence type="ECO:0000313" key="1">
    <source>
        <dbReference type="EMBL" id="AJF97208.1"/>
    </source>
</evidence>
<dbReference type="GeneID" id="23462125"/>
<accession>A0A0B5IWY1</accession>
<name>A0A0B5IWY1_9VIRU</name>
<evidence type="ECO:0000313" key="2">
    <source>
        <dbReference type="Proteomes" id="UP000202511"/>
    </source>
</evidence>
<reference evidence="1 2" key="1">
    <citation type="journal article" date="2015" name="Parasitol. Res.">
        <title>Viruses in close associations with free-living amoebae.</title>
        <authorList>
            <person name="Scheid P."/>
        </authorList>
    </citation>
    <scope>NUCLEOTIDE SEQUENCE [LARGE SCALE GENOMIC DNA]</scope>
    <source>
        <strain evidence="1">KlaHel</strain>
    </source>
</reference>
<dbReference type="RefSeq" id="YP_009119443.1">
    <property type="nucleotide sequence ID" value="NC_026440.1"/>
</dbReference>
<organism evidence="1 2">
    <name type="scientific">Pandoravirus inopinatum</name>
    <dbReference type="NCBI Taxonomy" id="1605721"/>
    <lineage>
        <taxon>Viruses</taxon>
        <taxon>Pandoravirus</taxon>
    </lineage>
</organism>
<dbReference type="KEGG" id="vg:23462125"/>
<protein>
    <submittedName>
        <fullName evidence="1">Uncharacterized protein</fullName>
    </submittedName>
</protein>
<dbReference type="Proteomes" id="UP000202511">
    <property type="component" value="Segment"/>
</dbReference>